<feature type="non-terminal residue" evidence="2">
    <location>
        <position position="26"/>
    </location>
</feature>
<evidence type="ECO:0000313" key="2">
    <source>
        <dbReference type="EMBL" id="SVE22703.1"/>
    </source>
</evidence>
<proteinExistence type="predicted"/>
<gene>
    <name evidence="2" type="ORF">METZ01_LOCUS475557</name>
</gene>
<dbReference type="EMBL" id="UINC01202750">
    <property type="protein sequence ID" value="SVE22703.1"/>
    <property type="molecule type" value="Genomic_DNA"/>
</dbReference>
<evidence type="ECO:0000256" key="1">
    <source>
        <dbReference type="SAM" id="MobiDB-lite"/>
    </source>
</evidence>
<dbReference type="AlphaFoldDB" id="A0A383BSB9"/>
<organism evidence="2">
    <name type="scientific">marine metagenome</name>
    <dbReference type="NCBI Taxonomy" id="408172"/>
    <lineage>
        <taxon>unclassified sequences</taxon>
        <taxon>metagenomes</taxon>
        <taxon>ecological metagenomes</taxon>
    </lineage>
</organism>
<sequence>MGNFNVTNNPVPGVSVQTLDANQDGT</sequence>
<accession>A0A383BSB9</accession>
<reference evidence="2" key="1">
    <citation type="submission" date="2018-05" db="EMBL/GenBank/DDBJ databases">
        <authorList>
            <person name="Lanie J.A."/>
            <person name="Ng W.-L."/>
            <person name="Kazmierczak K.M."/>
            <person name="Andrzejewski T.M."/>
            <person name="Davidsen T.M."/>
            <person name="Wayne K.J."/>
            <person name="Tettelin H."/>
            <person name="Glass J.I."/>
            <person name="Rusch D."/>
            <person name="Podicherti R."/>
            <person name="Tsui H.-C.T."/>
            <person name="Winkler M.E."/>
        </authorList>
    </citation>
    <scope>NUCLEOTIDE SEQUENCE</scope>
</reference>
<protein>
    <submittedName>
        <fullName evidence="2">Uncharacterized protein</fullName>
    </submittedName>
</protein>
<name>A0A383BSB9_9ZZZZ</name>
<feature type="region of interest" description="Disordered" evidence="1">
    <location>
        <begin position="1"/>
        <end position="26"/>
    </location>
</feature>